<proteinExistence type="predicted"/>
<sequence>MNSRSAQKKQLKIKIIITLYWLNASNTVCKLEPKKKPKTCPSKAKNIEKSKRNEIPATGRPNSAQTTNQRRRIRKRKKKKKKEKEKRKRKKKKRERSRCPTTAWSHPRTITLRTEFRPSPFQPAGTSTGTRVTDPTIHPPIHHVHICTQGAG</sequence>
<evidence type="ECO:0000313" key="3">
    <source>
        <dbReference type="Proteomes" id="UP000244722"/>
    </source>
</evidence>
<keyword evidence="3" id="KW-1185">Reference proteome</keyword>
<organism evidence="2 3">
    <name type="scientific">Tuber borchii</name>
    <name type="common">White truffle</name>
    <dbReference type="NCBI Taxonomy" id="42251"/>
    <lineage>
        <taxon>Eukaryota</taxon>
        <taxon>Fungi</taxon>
        <taxon>Dikarya</taxon>
        <taxon>Ascomycota</taxon>
        <taxon>Pezizomycotina</taxon>
        <taxon>Pezizomycetes</taxon>
        <taxon>Pezizales</taxon>
        <taxon>Tuberaceae</taxon>
        <taxon>Tuber</taxon>
    </lineage>
</organism>
<name>A0A2T6ZAL7_TUBBO</name>
<evidence type="ECO:0000313" key="2">
    <source>
        <dbReference type="EMBL" id="PUU72541.1"/>
    </source>
</evidence>
<evidence type="ECO:0000256" key="1">
    <source>
        <dbReference type="SAM" id="MobiDB-lite"/>
    </source>
</evidence>
<dbReference type="EMBL" id="NESQ01000511">
    <property type="protein sequence ID" value="PUU72541.1"/>
    <property type="molecule type" value="Genomic_DNA"/>
</dbReference>
<accession>A0A2T6ZAL7</accession>
<dbReference type="AlphaFoldDB" id="A0A2T6ZAL7"/>
<dbReference type="Proteomes" id="UP000244722">
    <property type="component" value="Unassembled WGS sequence"/>
</dbReference>
<feature type="region of interest" description="Disordered" evidence="1">
    <location>
        <begin position="32"/>
        <end position="140"/>
    </location>
</feature>
<feature type="compositionally biased region" description="Polar residues" evidence="1">
    <location>
        <begin position="124"/>
        <end position="133"/>
    </location>
</feature>
<feature type="compositionally biased region" description="Basic residues" evidence="1">
    <location>
        <begin position="69"/>
        <end position="96"/>
    </location>
</feature>
<feature type="compositionally biased region" description="Basic and acidic residues" evidence="1">
    <location>
        <begin position="45"/>
        <end position="54"/>
    </location>
</feature>
<gene>
    <name evidence="2" type="ORF">B9Z19DRAFT_659107</name>
</gene>
<reference evidence="2 3" key="1">
    <citation type="submission" date="2017-04" db="EMBL/GenBank/DDBJ databases">
        <title>Draft genome sequence of Tuber borchii Vittad., a whitish edible truffle.</title>
        <authorList>
            <consortium name="DOE Joint Genome Institute"/>
            <person name="Murat C."/>
            <person name="Kuo A."/>
            <person name="Barry K.W."/>
            <person name="Clum A."/>
            <person name="Dockter R.B."/>
            <person name="Fauchery L."/>
            <person name="Iotti M."/>
            <person name="Kohler A."/>
            <person name="Labutti K."/>
            <person name="Lindquist E.A."/>
            <person name="Lipzen A."/>
            <person name="Ohm R.A."/>
            <person name="Wang M."/>
            <person name="Grigoriev I.V."/>
            <person name="Zambonelli A."/>
            <person name="Martin F.M."/>
        </authorList>
    </citation>
    <scope>NUCLEOTIDE SEQUENCE [LARGE SCALE GENOMIC DNA]</scope>
    <source>
        <strain evidence="2 3">Tbo3840</strain>
    </source>
</reference>
<protein>
    <submittedName>
        <fullName evidence="2">Uncharacterized protein</fullName>
    </submittedName>
</protein>
<comment type="caution">
    <text evidence="2">The sequence shown here is derived from an EMBL/GenBank/DDBJ whole genome shotgun (WGS) entry which is preliminary data.</text>
</comment>